<feature type="domain" description="CusB-like beta-barrel" evidence="1">
    <location>
        <begin position="253"/>
        <end position="325"/>
    </location>
</feature>
<dbReference type="eggNOG" id="COG0845">
    <property type="taxonomic scope" value="Bacteria"/>
</dbReference>
<reference evidence="2 3" key="1">
    <citation type="journal article" date="2013" name="Genome Announc.">
        <title>Draft Genome Sequence of the Methanotrophic Gammaproteobacterium Methyloglobulus morosus DSM 22980 Strain KoM1.</title>
        <authorList>
            <person name="Poehlein A."/>
            <person name="Deutzmann J.S."/>
            <person name="Daniel R."/>
            <person name="Simeonova D.D."/>
        </authorList>
    </citation>
    <scope>NUCLEOTIDE SEQUENCE [LARGE SCALE GENOMIC DNA]</scope>
    <source>
        <strain evidence="2 3">KoM1</strain>
    </source>
</reference>
<dbReference type="eggNOG" id="COG1538">
    <property type="taxonomic scope" value="Bacteria"/>
</dbReference>
<keyword evidence="3" id="KW-1185">Reference proteome</keyword>
<organism evidence="2 3">
    <name type="scientific">Methyloglobulus morosus KoM1</name>
    <dbReference type="NCBI Taxonomy" id="1116472"/>
    <lineage>
        <taxon>Bacteria</taxon>
        <taxon>Pseudomonadati</taxon>
        <taxon>Pseudomonadota</taxon>
        <taxon>Gammaproteobacteria</taxon>
        <taxon>Methylococcales</taxon>
        <taxon>Methylococcaceae</taxon>
        <taxon>Methyloglobulus</taxon>
    </lineage>
</organism>
<proteinExistence type="predicted"/>
<dbReference type="InterPro" id="IPR058792">
    <property type="entry name" value="Beta-barrel_RND_2"/>
</dbReference>
<gene>
    <name evidence="2" type="ORF">MGMO_2c00150</name>
</gene>
<dbReference type="AlphaFoldDB" id="V5BLF6"/>
<sequence length="361" mass="39720">MPTDGSSTQKEFTLNQAIQTALKADPRISAAMENVRQTEADLTTTGLIPNPDLSAGGALIPLDRQFTVNCQGGAPQVDVGAPCLSTGFYSVKGLRLWLLGSSVSMRHLLIVTGAVVARLPKGTGPIEDRWQFNSLDLSAVYADWQRVSTEKEFNDKRLAKIRELTAAQYNSQKIAVERLRKLVATGTEAIRDLTSAEANLLQVQLEGQKDIYEAETALTVATRTRAALERKLFQDGIDPLLLEHSNPGIALIMADVPELKIRQVSVGQSCEARFYGLSEQSFSGKVRSLAPTLSPERHTLRVFFELNDWHDQFKPGMYAEIGLETDPRPAIMIPTDSVLHSQNSDYVRGPWLMADHRCASG</sequence>
<dbReference type="Gene3D" id="1.20.1600.10">
    <property type="entry name" value="Outer membrane efflux proteins (OEP)"/>
    <property type="match status" value="1"/>
</dbReference>
<evidence type="ECO:0000313" key="3">
    <source>
        <dbReference type="Proteomes" id="UP000017842"/>
    </source>
</evidence>
<comment type="caution">
    <text evidence="2">The sequence shown here is derived from an EMBL/GenBank/DDBJ whole genome shotgun (WGS) entry which is preliminary data.</text>
</comment>
<evidence type="ECO:0000313" key="2">
    <source>
        <dbReference type="EMBL" id="ESS74140.1"/>
    </source>
</evidence>
<name>V5BLF6_9GAMM</name>
<protein>
    <submittedName>
        <fullName evidence="2">RND family efflux transporter, MFP subunit</fullName>
    </submittedName>
</protein>
<accession>V5BLF6</accession>
<dbReference type="Proteomes" id="UP000017842">
    <property type="component" value="Unassembled WGS sequence"/>
</dbReference>
<dbReference type="RefSeq" id="WP_023492963.1">
    <property type="nucleotide sequence ID" value="NZ_AYLO01000002.1"/>
</dbReference>
<dbReference type="GO" id="GO:1990281">
    <property type="term" value="C:efflux pump complex"/>
    <property type="evidence" value="ECO:0007669"/>
    <property type="project" value="TreeGrafter"/>
</dbReference>
<dbReference type="Pfam" id="PF25954">
    <property type="entry name" value="Beta-barrel_RND_2"/>
    <property type="match status" value="1"/>
</dbReference>
<dbReference type="EMBL" id="AYLO01000002">
    <property type="protein sequence ID" value="ESS74140.1"/>
    <property type="molecule type" value="Genomic_DNA"/>
</dbReference>
<dbReference type="PANTHER" id="PTHR30469">
    <property type="entry name" value="MULTIDRUG RESISTANCE PROTEIN MDTA"/>
    <property type="match status" value="1"/>
</dbReference>
<dbReference type="GO" id="GO:0015562">
    <property type="term" value="F:efflux transmembrane transporter activity"/>
    <property type="evidence" value="ECO:0007669"/>
    <property type="project" value="TreeGrafter"/>
</dbReference>
<dbReference type="STRING" id="1116472.MGMO_2c00150"/>
<evidence type="ECO:0000259" key="1">
    <source>
        <dbReference type="Pfam" id="PF25954"/>
    </source>
</evidence>
<dbReference type="SUPFAM" id="SSF56954">
    <property type="entry name" value="Outer membrane efflux proteins (OEP)"/>
    <property type="match status" value="1"/>
</dbReference>
<dbReference type="Gene3D" id="2.40.30.170">
    <property type="match status" value="1"/>
</dbReference>